<protein>
    <submittedName>
        <fullName evidence="3">CoB--CoM heterodisulfide reductase</fullName>
    </submittedName>
</protein>
<keyword evidence="1" id="KW-0560">Oxidoreductase</keyword>
<dbReference type="InterPro" id="IPR004017">
    <property type="entry name" value="Cys_rich_dom"/>
</dbReference>
<reference evidence="4" key="1">
    <citation type="journal article" date="2017" name="Appl. Environ. Microbiol.">
        <title>Genomic analysis of Calderihabitans maritimus KKC1, a thermophilic hydrogenogenic carboxydotrophic bacterium isolated from marine sediment.</title>
        <authorList>
            <person name="Omae K."/>
            <person name="Yoneda Y."/>
            <person name="Fukuyama Y."/>
            <person name="Yoshida T."/>
            <person name="Sako Y."/>
        </authorList>
    </citation>
    <scope>NUCLEOTIDE SEQUENCE [LARGE SCALE GENOMIC DNA]</scope>
    <source>
        <strain evidence="4">KKC1</strain>
    </source>
</reference>
<gene>
    <name evidence="3" type="ORF">KKC1_02720</name>
</gene>
<dbReference type="EMBL" id="BDGJ01000005">
    <property type="protein sequence ID" value="GAW91110.1"/>
    <property type="molecule type" value="Genomic_DNA"/>
</dbReference>
<dbReference type="PANTHER" id="PTHR42947">
    <property type="entry name" value="COB--COM HETERODISULFIDE REDUCTASE SUBUNIT B 1"/>
    <property type="match status" value="1"/>
</dbReference>
<dbReference type="PANTHER" id="PTHR42947:SF1">
    <property type="entry name" value="COB--COM HETERODISULFIDE REDUCTASE SUBUNIT B 1"/>
    <property type="match status" value="1"/>
</dbReference>
<name>A0A1Z5HP96_9FIRM</name>
<organism evidence="3 4">
    <name type="scientific">Calderihabitans maritimus</name>
    <dbReference type="NCBI Taxonomy" id="1246530"/>
    <lineage>
        <taxon>Bacteria</taxon>
        <taxon>Bacillati</taxon>
        <taxon>Bacillota</taxon>
        <taxon>Clostridia</taxon>
        <taxon>Neomoorellales</taxon>
        <taxon>Calderihabitantaceae</taxon>
        <taxon>Calderihabitans</taxon>
    </lineage>
</organism>
<dbReference type="AlphaFoldDB" id="A0A1Z5HP96"/>
<dbReference type="RefSeq" id="WP_088552698.1">
    <property type="nucleotide sequence ID" value="NZ_BDGJ01000005.1"/>
</dbReference>
<evidence type="ECO:0000313" key="4">
    <source>
        <dbReference type="Proteomes" id="UP000197032"/>
    </source>
</evidence>
<proteinExistence type="predicted"/>
<dbReference type="Gene3D" id="3.40.50.11810">
    <property type="match status" value="1"/>
</dbReference>
<sequence length="286" mass="31366">MKYAYYPGCSLHASAKDYDLSLKATCKKLSIDLIEVDDWNCCGATAAPSVDPVLAIALAARNLARAESKETDVAVACNACYSALKRTAEKLNKYSQINEQVQTMLQEVGLNFSGKIKVKHLLEVLASLDAEEWEKHIVKPLTGLKVACYYGCQIVRPRTFDDPEQPRTLDMLMQRLGAEAVPFYHKTKCCGGALSTTKEKVALKMVKEILLEAASQQADLIVTVCPLCQLNLDAYQDKVNETFGTNLEIPVIYFTQLTGLALGANSRQLGLDKPIVSPAKALANFL</sequence>
<dbReference type="Gene3D" id="1.20.1050.140">
    <property type="match status" value="1"/>
</dbReference>
<accession>A0A1Z5HP96</accession>
<dbReference type="InterPro" id="IPR051278">
    <property type="entry name" value="HdrB/HdrD_reductase"/>
</dbReference>
<keyword evidence="4" id="KW-1185">Reference proteome</keyword>
<evidence type="ECO:0000256" key="1">
    <source>
        <dbReference type="ARBA" id="ARBA00023002"/>
    </source>
</evidence>
<dbReference type="Proteomes" id="UP000197032">
    <property type="component" value="Unassembled WGS sequence"/>
</dbReference>
<dbReference type="OrthoDB" id="9777685at2"/>
<dbReference type="GO" id="GO:0016491">
    <property type="term" value="F:oxidoreductase activity"/>
    <property type="evidence" value="ECO:0007669"/>
    <property type="project" value="UniProtKB-KW"/>
</dbReference>
<dbReference type="Pfam" id="PF02754">
    <property type="entry name" value="CCG"/>
    <property type="match status" value="2"/>
</dbReference>
<evidence type="ECO:0000313" key="3">
    <source>
        <dbReference type="EMBL" id="GAW91110.1"/>
    </source>
</evidence>
<feature type="domain" description="Cysteine-rich" evidence="2">
    <location>
        <begin position="3"/>
        <end position="85"/>
    </location>
</feature>
<evidence type="ECO:0000259" key="2">
    <source>
        <dbReference type="Pfam" id="PF02754"/>
    </source>
</evidence>
<comment type="caution">
    <text evidence="3">The sequence shown here is derived from an EMBL/GenBank/DDBJ whole genome shotgun (WGS) entry which is preliminary data.</text>
</comment>
<feature type="domain" description="Cysteine-rich" evidence="2">
    <location>
        <begin position="146"/>
        <end position="233"/>
    </location>
</feature>